<dbReference type="FunFam" id="1.10.150.60:FF:000009">
    <property type="entry name" value="AT-rich interactive domain-containing protein 3"/>
    <property type="match status" value="1"/>
</dbReference>
<dbReference type="AlphaFoldDB" id="A0A194YKA3"/>
<protein>
    <recommendedName>
        <fullName evidence="12">ARID domain-containing protein</fullName>
    </recommendedName>
</protein>
<feature type="compositionally biased region" description="Basic and acidic residues" evidence="7">
    <location>
        <begin position="318"/>
        <end position="329"/>
    </location>
</feature>
<dbReference type="EMBL" id="CM000769">
    <property type="protein sequence ID" value="KXG20383.1"/>
    <property type="molecule type" value="Genomic_DNA"/>
</dbReference>
<dbReference type="FunFam" id="2.60.40.790:FF:000014">
    <property type="entry name" value="AT-rich interactive domain-containing protein 3"/>
    <property type="match status" value="1"/>
</dbReference>
<feature type="region of interest" description="Disordered" evidence="7">
    <location>
        <begin position="270"/>
        <end position="289"/>
    </location>
</feature>
<dbReference type="OrthoDB" id="338531at2759"/>
<dbReference type="InterPro" id="IPR036431">
    <property type="entry name" value="ARID_dom_sf"/>
</dbReference>
<dbReference type="PANTHER" id="PTHR15348:SF0">
    <property type="entry name" value="PROTEIN DEAD RINGER"/>
    <property type="match status" value="1"/>
</dbReference>
<dbReference type="OMA" id="SQVGIHA"/>
<proteinExistence type="inferred from homology"/>
<dbReference type="InterPro" id="IPR045147">
    <property type="entry name" value="ARI3A/B/C"/>
</dbReference>
<dbReference type="PROSITE" id="PS01031">
    <property type="entry name" value="SHSP"/>
    <property type="match status" value="1"/>
</dbReference>
<dbReference type="SMART" id="SM01014">
    <property type="entry name" value="ARID"/>
    <property type="match status" value="1"/>
</dbReference>
<feature type="region of interest" description="Disordered" evidence="7">
    <location>
        <begin position="1"/>
        <end position="82"/>
    </location>
</feature>
<dbReference type="SMART" id="SM00501">
    <property type="entry name" value="BRIGHT"/>
    <property type="match status" value="1"/>
</dbReference>
<dbReference type="Gramene" id="KXG20383">
    <property type="protein sequence ID" value="KXG20383"/>
    <property type="gene ID" value="SORBI_3010G194700"/>
</dbReference>
<dbReference type="eggNOG" id="KOG2744">
    <property type="taxonomic scope" value="Eukaryota"/>
</dbReference>
<gene>
    <name evidence="10" type="ORF">SORBI_3010G194700</name>
</gene>
<keyword evidence="4" id="KW-0539">Nucleus</keyword>
<feature type="region of interest" description="Disordered" evidence="7">
    <location>
        <begin position="94"/>
        <end position="122"/>
    </location>
</feature>
<dbReference type="SUPFAM" id="SSF49764">
    <property type="entry name" value="HSP20-like chaperones"/>
    <property type="match status" value="1"/>
</dbReference>
<feature type="compositionally biased region" description="Low complexity" evidence="7">
    <location>
        <begin position="272"/>
        <end position="285"/>
    </location>
</feature>
<dbReference type="Proteomes" id="UP000000768">
    <property type="component" value="Chromosome 10"/>
</dbReference>
<comment type="similarity">
    <text evidence="5 6">Belongs to the small heat shock protein (HSP20) family.</text>
</comment>
<dbReference type="Pfam" id="PF00011">
    <property type="entry name" value="HSP20"/>
    <property type="match status" value="1"/>
</dbReference>
<dbReference type="GO" id="GO:0005634">
    <property type="term" value="C:nucleus"/>
    <property type="evidence" value="ECO:0000318"/>
    <property type="project" value="GO_Central"/>
</dbReference>
<feature type="domain" description="SHSP" evidence="8">
    <location>
        <begin position="360"/>
        <end position="460"/>
    </location>
</feature>
<feature type="compositionally biased region" description="Low complexity" evidence="7">
    <location>
        <begin position="50"/>
        <end position="63"/>
    </location>
</feature>
<evidence type="ECO:0000256" key="7">
    <source>
        <dbReference type="SAM" id="MobiDB-lite"/>
    </source>
</evidence>
<dbReference type="PROSITE" id="PS51011">
    <property type="entry name" value="ARID"/>
    <property type="match status" value="1"/>
</dbReference>
<dbReference type="InterPro" id="IPR002068">
    <property type="entry name" value="A-crystallin/Hsp20_dom"/>
</dbReference>
<dbReference type="SUPFAM" id="SSF46774">
    <property type="entry name" value="ARID-like"/>
    <property type="match status" value="1"/>
</dbReference>
<evidence type="ECO:0000259" key="8">
    <source>
        <dbReference type="PROSITE" id="PS01031"/>
    </source>
</evidence>
<evidence type="ECO:0000256" key="2">
    <source>
        <dbReference type="ARBA" id="ARBA00023125"/>
    </source>
</evidence>
<keyword evidence="11" id="KW-1185">Reference proteome</keyword>
<evidence type="ECO:0000256" key="6">
    <source>
        <dbReference type="RuleBase" id="RU003616"/>
    </source>
</evidence>
<dbReference type="CDD" id="cd00298">
    <property type="entry name" value="ACD_sHsps_p23-like"/>
    <property type="match status" value="1"/>
</dbReference>
<keyword evidence="3" id="KW-0804">Transcription</keyword>
<evidence type="ECO:0000256" key="4">
    <source>
        <dbReference type="ARBA" id="ARBA00023242"/>
    </source>
</evidence>
<accession>A0A194YKA3</accession>
<reference evidence="10 11" key="1">
    <citation type="journal article" date="2009" name="Nature">
        <title>The Sorghum bicolor genome and the diversification of grasses.</title>
        <authorList>
            <person name="Paterson A.H."/>
            <person name="Bowers J.E."/>
            <person name="Bruggmann R."/>
            <person name="Dubchak I."/>
            <person name="Grimwood J."/>
            <person name="Gundlach H."/>
            <person name="Haberer G."/>
            <person name="Hellsten U."/>
            <person name="Mitros T."/>
            <person name="Poliakov A."/>
            <person name="Schmutz J."/>
            <person name="Spannagl M."/>
            <person name="Tang H."/>
            <person name="Wang X."/>
            <person name="Wicker T."/>
            <person name="Bharti A.K."/>
            <person name="Chapman J."/>
            <person name="Feltus F.A."/>
            <person name="Gowik U."/>
            <person name="Grigoriev I.V."/>
            <person name="Lyons E."/>
            <person name="Maher C.A."/>
            <person name="Martis M."/>
            <person name="Narechania A."/>
            <person name="Otillar R.P."/>
            <person name="Penning B.W."/>
            <person name="Salamov A.A."/>
            <person name="Wang Y."/>
            <person name="Zhang L."/>
            <person name="Carpita N.C."/>
            <person name="Freeling M."/>
            <person name="Gingle A.R."/>
            <person name="Hash C.T."/>
            <person name="Keller B."/>
            <person name="Klein P."/>
            <person name="Kresovich S."/>
            <person name="McCann M.C."/>
            <person name="Ming R."/>
            <person name="Peterson D.G."/>
            <person name="Mehboob-ur-Rahman"/>
            <person name="Ware D."/>
            <person name="Westhoff P."/>
            <person name="Mayer K.F."/>
            <person name="Messing J."/>
            <person name="Rokhsar D.S."/>
        </authorList>
    </citation>
    <scope>NUCLEOTIDE SEQUENCE [LARGE SCALE GENOMIC DNA]</scope>
    <source>
        <strain evidence="11">cv. BTx623</strain>
    </source>
</reference>
<sequence length="460" mass="49639">MPQEQGVEEPPPQAEGEAQPAADVPMSEAAAAEDEEEEPVMGEGEGGADGADAAVGSVKASVKPEAEGAEEGDREELNGGPTADLVGEAVKLENGDGSVTVGGSADEAGAGDGGDDKGLVGQNQPAVNQLVLAPAEEDPALTKISNNSFMFDYTTGGDDSGTEEEQAAFMKELERFHREKMLEFKPPKFYGEGLNCLKLWRQVTGLGGYDQVTSCKLWRQVGESFKPPKTCTTVSWTFRNFYEKALLEYEKHKIETGEFQVASSALPDRIGSESQVGGSNVSGSGRARRESATRAMQGWHSQRLLGNGEIADPVIKDKGPIVLKKDKTPKSSGSAKRKRTPSLEDDRVIPYKSDKLQNDSMVIDMGPPADWVKINVRKTKDCYEVYALVPGLLREEVHVQSDPAGRLIVTGEPEQLDNPWGVTPFKKVISLPSRIDPHQTSAVVTLHGQLFVRAPFEQSK</sequence>
<dbReference type="GO" id="GO:0006357">
    <property type="term" value="P:regulation of transcription by RNA polymerase II"/>
    <property type="evidence" value="ECO:0000318"/>
    <property type="project" value="GO_Central"/>
</dbReference>
<feature type="compositionally biased region" description="Acidic residues" evidence="7">
    <location>
        <begin position="31"/>
        <end position="40"/>
    </location>
</feature>
<dbReference type="InterPro" id="IPR008978">
    <property type="entry name" value="HSP20-like_chaperone"/>
</dbReference>
<evidence type="ECO:0000256" key="1">
    <source>
        <dbReference type="ARBA" id="ARBA00023015"/>
    </source>
</evidence>
<feature type="domain" description="ARID" evidence="9">
    <location>
        <begin position="163"/>
        <end position="254"/>
    </location>
</feature>
<evidence type="ECO:0000256" key="5">
    <source>
        <dbReference type="PROSITE-ProRule" id="PRU00285"/>
    </source>
</evidence>
<dbReference type="InterPro" id="IPR001606">
    <property type="entry name" value="ARID_dom"/>
</dbReference>
<dbReference type="STRING" id="4558.A0A194YKA3"/>
<dbReference type="FunCoup" id="A0A194YKA3">
    <property type="interactions" value="1967"/>
</dbReference>
<keyword evidence="1" id="KW-0805">Transcription regulation</keyword>
<keyword evidence="2" id="KW-0238">DNA-binding</keyword>
<evidence type="ECO:0000313" key="10">
    <source>
        <dbReference type="EMBL" id="KXG20383.1"/>
    </source>
</evidence>
<name>A0A194YKA3_SORBI</name>
<dbReference type="GO" id="GO:0003677">
    <property type="term" value="F:DNA binding"/>
    <property type="evidence" value="ECO:0000318"/>
    <property type="project" value="GO_Central"/>
</dbReference>
<evidence type="ECO:0000259" key="9">
    <source>
        <dbReference type="PROSITE" id="PS51011"/>
    </source>
</evidence>
<dbReference type="Gene3D" id="2.60.40.790">
    <property type="match status" value="1"/>
</dbReference>
<evidence type="ECO:0000256" key="3">
    <source>
        <dbReference type="ARBA" id="ARBA00023163"/>
    </source>
</evidence>
<organism evidence="10 11">
    <name type="scientific">Sorghum bicolor</name>
    <name type="common">Sorghum</name>
    <name type="synonym">Sorghum vulgare</name>
    <dbReference type="NCBI Taxonomy" id="4558"/>
    <lineage>
        <taxon>Eukaryota</taxon>
        <taxon>Viridiplantae</taxon>
        <taxon>Streptophyta</taxon>
        <taxon>Embryophyta</taxon>
        <taxon>Tracheophyta</taxon>
        <taxon>Spermatophyta</taxon>
        <taxon>Magnoliopsida</taxon>
        <taxon>Liliopsida</taxon>
        <taxon>Poales</taxon>
        <taxon>Poaceae</taxon>
        <taxon>PACMAD clade</taxon>
        <taxon>Panicoideae</taxon>
        <taxon>Andropogonodae</taxon>
        <taxon>Andropogoneae</taxon>
        <taxon>Sorghinae</taxon>
        <taxon>Sorghum</taxon>
    </lineage>
</organism>
<dbReference type="Pfam" id="PF01388">
    <property type="entry name" value="ARID"/>
    <property type="match status" value="1"/>
</dbReference>
<dbReference type="Gene3D" id="1.10.150.60">
    <property type="entry name" value="ARID DNA-binding domain"/>
    <property type="match status" value="1"/>
</dbReference>
<evidence type="ECO:0000313" key="11">
    <source>
        <dbReference type="Proteomes" id="UP000000768"/>
    </source>
</evidence>
<evidence type="ECO:0008006" key="12">
    <source>
        <dbReference type="Google" id="ProtNLM"/>
    </source>
</evidence>
<feature type="region of interest" description="Disordered" evidence="7">
    <location>
        <begin position="318"/>
        <end position="344"/>
    </location>
</feature>
<dbReference type="InParanoid" id="A0A194YKA3"/>
<reference evidence="11" key="2">
    <citation type="journal article" date="2018" name="Plant J.">
        <title>The Sorghum bicolor reference genome: improved assembly, gene annotations, a transcriptome atlas, and signatures of genome organization.</title>
        <authorList>
            <person name="McCormick R.F."/>
            <person name="Truong S.K."/>
            <person name="Sreedasyam A."/>
            <person name="Jenkins J."/>
            <person name="Shu S."/>
            <person name="Sims D."/>
            <person name="Kennedy M."/>
            <person name="Amirebrahimi M."/>
            <person name="Weers B.D."/>
            <person name="McKinley B."/>
            <person name="Mattison A."/>
            <person name="Morishige D.T."/>
            <person name="Grimwood J."/>
            <person name="Schmutz J."/>
            <person name="Mullet J.E."/>
        </authorList>
    </citation>
    <scope>NUCLEOTIDE SEQUENCE [LARGE SCALE GENOMIC DNA]</scope>
    <source>
        <strain evidence="11">cv. BTx623</strain>
    </source>
</reference>
<dbReference type="CDD" id="cd16100">
    <property type="entry name" value="ARID"/>
    <property type="match status" value="1"/>
</dbReference>
<dbReference type="PANTHER" id="PTHR15348">
    <property type="entry name" value="AT-RICH INTERACTIVE DOMAIN-CONTAINING PROTEIN ARID DOMAIN- CONTAINING PROTEIN DEAD RINGER PROTEIN B-CELL REGULATOR OF IGH TRANSCRIPTION BRIGHT"/>
    <property type="match status" value="1"/>
</dbReference>